<comment type="caution">
    <text evidence="3">The sequence shown here is derived from an EMBL/GenBank/DDBJ whole genome shotgun (WGS) entry which is preliminary data.</text>
</comment>
<keyword evidence="4" id="KW-1185">Reference proteome</keyword>
<dbReference type="InterPro" id="IPR010998">
    <property type="entry name" value="Integrase_recombinase_N"/>
</dbReference>
<dbReference type="Proteomes" id="UP001163828">
    <property type="component" value="Unassembled WGS sequence"/>
</dbReference>
<dbReference type="EMBL" id="MU790571">
    <property type="protein sequence ID" value="KAJ3997916.1"/>
    <property type="molecule type" value="Genomic_DNA"/>
</dbReference>
<organism evidence="3 4">
    <name type="scientific">Lentinula boryana</name>
    <dbReference type="NCBI Taxonomy" id="40481"/>
    <lineage>
        <taxon>Eukaryota</taxon>
        <taxon>Fungi</taxon>
        <taxon>Dikarya</taxon>
        <taxon>Basidiomycota</taxon>
        <taxon>Agaricomycotina</taxon>
        <taxon>Agaricomycetes</taxon>
        <taxon>Agaricomycetidae</taxon>
        <taxon>Agaricales</taxon>
        <taxon>Marasmiineae</taxon>
        <taxon>Omphalotaceae</taxon>
        <taxon>Lentinula</taxon>
    </lineage>
</organism>
<name>A0ABQ8QHB0_9AGAR</name>
<dbReference type="SUPFAM" id="SSF47823">
    <property type="entry name" value="lambda integrase-like, N-terminal domain"/>
    <property type="match status" value="1"/>
</dbReference>
<gene>
    <name evidence="3" type="ORF">F5050DRAFT_1875286</name>
</gene>
<dbReference type="Gene3D" id="1.10.150.130">
    <property type="match status" value="1"/>
</dbReference>
<evidence type="ECO:0000313" key="3">
    <source>
        <dbReference type="EMBL" id="KAJ3997916.1"/>
    </source>
</evidence>
<protein>
    <submittedName>
        <fullName evidence="3">Uncharacterized protein</fullName>
    </submittedName>
</protein>
<feature type="region of interest" description="Disordered" evidence="2">
    <location>
        <begin position="1"/>
        <end position="22"/>
    </location>
</feature>
<accession>A0ABQ8QHB0</accession>
<sequence>MSKPSLPHTPIPRITPFPQNTRNHVLAKSRDYNTSLPQTLTVRPTSLPLPTKLPDPPHLPHSITDCRAKKGNEIESSHLRPNVRASERIHAWTTPFATTSRSNDAREYHPDIVQKSELAMITALADNTLSSYGAGILCFNQFCDRYHIPESKRMPAGERLISGFVGDALGKVSGSCVKNWLSGLRLWHDFHKAPWPC</sequence>
<keyword evidence="1" id="KW-0238">DNA-binding</keyword>
<reference evidence="3" key="1">
    <citation type="submission" date="2022-08" db="EMBL/GenBank/DDBJ databases">
        <authorList>
            <consortium name="DOE Joint Genome Institute"/>
            <person name="Min B."/>
            <person name="Riley R."/>
            <person name="Sierra-Patev S."/>
            <person name="Naranjo-Ortiz M."/>
            <person name="Looney B."/>
            <person name="Konkel Z."/>
            <person name="Slot J.C."/>
            <person name="Sakamoto Y."/>
            <person name="Steenwyk J.L."/>
            <person name="Rokas A."/>
            <person name="Carro J."/>
            <person name="Camarero S."/>
            <person name="Ferreira P."/>
            <person name="Molpeceres G."/>
            <person name="Ruiz-Duenas F.J."/>
            <person name="Serrano A."/>
            <person name="Henrissat B."/>
            <person name="Drula E."/>
            <person name="Hughes K.W."/>
            <person name="Mata J.L."/>
            <person name="Ishikawa N.K."/>
            <person name="Vargas-Isla R."/>
            <person name="Ushijima S."/>
            <person name="Smith C.A."/>
            <person name="Ahrendt S."/>
            <person name="Andreopoulos W."/>
            <person name="He G."/>
            <person name="Labutti K."/>
            <person name="Lipzen A."/>
            <person name="Ng V."/>
            <person name="Sandor L."/>
            <person name="Barry K."/>
            <person name="Martinez A.T."/>
            <person name="Xiao Y."/>
            <person name="Gibbons J.G."/>
            <person name="Terashima K."/>
            <person name="Hibbett D.S."/>
            <person name="Grigoriev I.V."/>
        </authorList>
    </citation>
    <scope>NUCLEOTIDE SEQUENCE</scope>
    <source>
        <strain evidence="3">TFB10827</strain>
    </source>
</reference>
<evidence type="ECO:0000313" key="4">
    <source>
        <dbReference type="Proteomes" id="UP001163828"/>
    </source>
</evidence>
<proteinExistence type="predicted"/>
<evidence type="ECO:0000256" key="1">
    <source>
        <dbReference type="ARBA" id="ARBA00023125"/>
    </source>
</evidence>
<evidence type="ECO:0000256" key="2">
    <source>
        <dbReference type="SAM" id="MobiDB-lite"/>
    </source>
</evidence>